<accession>A0ABS5YYU4</accession>
<feature type="region of interest" description="Disordered" evidence="1">
    <location>
        <begin position="1"/>
        <end position="36"/>
    </location>
</feature>
<evidence type="ECO:0000313" key="6">
    <source>
        <dbReference type="Proteomes" id="UP001519654"/>
    </source>
</evidence>
<feature type="transmembrane region" description="Helical" evidence="2">
    <location>
        <begin position="393"/>
        <end position="412"/>
    </location>
</feature>
<name>A0ABS5YYU4_9ACTN</name>
<organism evidence="5 6">
    <name type="scientific">Paractinoplanes bogorensis</name>
    <dbReference type="NCBI Taxonomy" id="1610840"/>
    <lineage>
        <taxon>Bacteria</taxon>
        <taxon>Bacillati</taxon>
        <taxon>Actinomycetota</taxon>
        <taxon>Actinomycetes</taxon>
        <taxon>Micromonosporales</taxon>
        <taxon>Micromonosporaceae</taxon>
        <taxon>Paractinoplanes</taxon>
    </lineage>
</organism>
<evidence type="ECO:0000256" key="1">
    <source>
        <dbReference type="SAM" id="MobiDB-lite"/>
    </source>
</evidence>
<comment type="caution">
    <text evidence="5">The sequence shown here is derived from an EMBL/GenBank/DDBJ whole genome shotgun (WGS) entry which is preliminary data.</text>
</comment>
<keyword evidence="6" id="KW-1185">Reference proteome</keyword>
<proteinExistence type="predicted"/>
<keyword evidence="2" id="KW-0472">Membrane</keyword>
<keyword evidence="2" id="KW-1133">Transmembrane helix</keyword>
<feature type="domain" description="SGNH" evidence="4">
    <location>
        <begin position="474"/>
        <end position="714"/>
    </location>
</feature>
<dbReference type="Proteomes" id="UP001519654">
    <property type="component" value="Unassembled WGS sequence"/>
</dbReference>
<dbReference type="InterPro" id="IPR043968">
    <property type="entry name" value="SGNH"/>
</dbReference>
<keyword evidence="5" id="KW-0012">Acyltransferase</keyword>
<feature type="domain" description="Acyltransferase 3" evidence="3">
    <location>
        <begin position="43"/>
        <end position="369"/>
    </location>
</feature>
<dbReference type="GO" id="GO:0016746">
    <property type="term" value="F:acyltransferase activity"/>
    <property type="evidence" value="ECO:0007669"/>
    <property type="project" value="UniProtKB-KW"/>
</dbReference>
<feature type="transmembrane region" description="Helical" evidence="2">
    <location>
        <begin position="206"/>
        <end position="231"/>
    </location>
</feature>
<evidence type="ECO:0000259" key="4">
    <source>
        <dbReference type="Pfam" id="PF19040"/>
    </source>
</evidence>
<evidence type="ECO:0000259" key="3">
    <source>
        <dbReference type="Pfam" id="PF01757"/>
    </source>
</evidence>
<feature type="transmembrane region" description="Helical" evidence="2">
    <location>
        <begin position="72"/>
        <end position="89"/>
    </location>
</feature>
<gene>
    <name evidence="5" type="ORF">KOI35_34355</name>
</gene>
<dbReference type="EMBL" id="JAHKKG010000012">
    <property type="protein sequence ID" value="MBU2668607.1"/>
    <property type="molecule type" value="Genomic_DNA"/>
</dbReference>
<reference evidence="5 6" key="1">
    <citation type="submission" date="2021-06" db="EMBL/GenBank/DDBJ databases">
        <title>Actinoplanes lichenicola sp. nov., and Actinoplanes ovalisporus sp. nov., isolated from lichen in Thailand.</title>
        <authorList>
            <person name="Saeng-In P."/>
            <person name="Kanchanasin P."/>
            <person name="Yuki M."/>
            <person name="Kudo T."/>
            <person name="Ohkuma M."/>
            <person name="Phongsopitanun W."/>
            <person name="Tanasupawat S."/>
        </authorList>
    </citation>
    <scope>NUCLEOTIDE SEQUENCE [LARGE SCALE GENOMIC DNA]</scope>
    <source>
        <strain evidence="5 6">NBRC 110975</strain>
    </source>
</reference>
<dbReference type="PANTHER" id="PTHR23028:SF53">
    <property type="entry name" value="ACYL_TRANSF_3 DOMAIN-CONTAINING PROTEIN"/>
    <property type="match status" value="1"/>
</dbReference>
<keyword evidence="2" id="KW-0812">Transmembrane</keyword>
<feature type="transmembrane region" description="Helical" evidence="2">
    <location>
        <begin position="110"/>
        <end position="129"/>
    </location>
</feature>
<dbReference type="RefSeq" id="WP_215792871.1">
    <property type="nucleotide sequence ID" value="NZ_JAHKKG010000012.1"/>
</dbReference>
<dbReference type="InterPro" id="IPR050879">
    <property type="entry name" value="Acyltransferase_3"/>
</dbReference>
<feature type="transmembrane region" description="Helical" evidence="2">
    <location>
        <begin position="356"/>
        <end position="373"/>
    </location>
</feature>
<feature type="transmembrane region" description="Helical" evidence="2">
    <location>
        <begin position="173"/>
        <end position="194"/>
    </location>
</feature>
<feature type="transmembrane region" description="Helical" evidence="2">
    <location>
        <begin position="237"/>
        <end position="253"/>
    </location>
</feature>
<feature type="transmembrane region" description="Helical" evidence="2">
    <location>
        <begin position="331"/>
        <end position="350"/>
    </location>
</feature>
<feature type="transmembrane region" description="Helical" evidence="2">
    <location>
        <begin position="285"/>
        <end position="310"/>
    </location>
</feature>
<feature type="transmembrane region" description="Helical" evidence="2">
    <location>
        <begin position="260"/>
        <end position="279"/>
    </location>
</feature>
<evidence type="ECO:0000313" key="5">
    <source>
        <dbReference type="EMBL" id="MBU2668607.1"/>
    </source>
</evidence>
<keyword evidence="5" id="KW-0808">Transferase</keyword>
<dbReference type="PANTHER" id="PTHR23028">
    <property type="entry name" value="ACETYLTRANSFERASE"/>
    <property type="match status" value="1"/>
</dbReference>
<dbReference type="Pfam" id="PF19040">
    <property type="entry name" value="SGNH"/>
    <property type="match status" value="1"/>
</dbReference>
<dbReference type="Pfam" id="PF01757">
    <property type="entry name" value="Acyl_transf_3"/>
    <property type="match status" value="1"/>
</dbReference>
<evidence type="ECO:0000256" key="2">
    <source>
        <dbReference type="SAM" id="Phobius"/>
    </source>
</evidence>
<sequence length="719" mass="77712">MNYSVQAPIVGQRPPSSNPDGQRHRPAPASPKAEGPHIGFRPDIEGLRAIAVVLVVLSHVGVGAFAGGYVGVDVFFVISGFLITTLLLKELGKTGTISLRGFYARRAVRLLPVSAVVLVATVVAAWFWLPATRFKSISLDALYSTFYGINWRLAYEGTDYLNATAAPSPLQHLWSLAVEEQFYLIWPLLLLAVWSGRRANRRAMVALSLLVVVSLVVSVQQTAGAAPWAYFGSHTRAWELGIGALVAVSGGFLRRTPKALAAMLTWGGLVAVVAAAVTFDKSTAFPGYVALLPVLGTAAVIAGGTSAAGWGAGTLIGTGPFRFIGKLSYGWYLWHWPVLMIWPAALSRTASVKTNLMFAVAALALAWVTYHLVENPIRMRPWLRGRARRGLSLGLILSASAAGFALFVSQYTPPLPSGPSAPNTQAELANAADPQARLTELITASTRGTVLPGNLTPKVPEAGDQSPQIYRDQCHFNYTQTRQNKDCVYGDPAGTRTMYLIGDSHAAHWFPAVDDVAKNHGWRLVALTKASCQLPEVLTFNPALKRPYTECVTWRDQILERVAADKPDLVVMASNDLDNGGIIQADGRNLGVTGTEDNPVWVERWKQTWAKLDGIPKVLLQDTPWPASDAPECAAVNARFLSKCDRPVANAIEEKDKRELVAEAAGAAGIRVIDPTPWFCDDTRCPVIVGNTLVYKDDSHMTLAYAHALAPVVDRALFP</sequence>
<protein>
    <submittedName>
        <fullName evidence="5">Acyltransferase</fullName>
    </submittedName>
</protein>
<dbReference type="InterPro" id="IPR002656">
    <property type="entry name" value="Acyl_transf_3_dom"/>
</dbReference>